<dbReference type="PANTHER" id="PTHR34783">
    <property type="entry name" value="DEFENSIN-LIKE PROTEIN 144-RELATED"/>
    <property type="match status" value="1"/>
</dbReference>
<organism evidence="10 11">
    <name type="scientific">Camelina sativa</name>
    <name type="common">False flax</name>
    <name type="synonym">Myagrum sativum</name>
    <dbReference type="NCBI Taxonomy" id="90675"/>
    <lineage>
        <taxon>Eukaryota</taxon>
        <taxon>Viridiplantae</taxon>
        <taxon>Streptophyta</taxon>
        <taxon>Embryophyta</taxon>
        <taxon>Tracheophyta</taxon>
        <taxon>Spermatophyta</taxon>
        <taxon>Magnoliopsida</taxon>
        <taxon>eudicotyledons</taxon>
        <taxon>Gunneridae</taxon>
        <taxon>Pentapetalae</taxon>
        <taxon>rosids</taxon>
        <taxon>malvids</taxon>
        <taxon>Brassicales</taxon>
        <taxon>Brassicaceae</taxon>
        <taxon>Camelineae</taxon>
        <taxon>Camelina</taxon>
    </lineage>
</organism>
<dbReference type="Pfam" id="PF07333">
    <property type="entry name" value="SLR1-BP"/>
    <property type="match status" value="1"/>
</dbReference>
<sequence>MKKTFQLSLTILTFFIILELGVLGNMQQRRPAQCYTNIPNKSGKCVPAECKAACTKMHKVSASICLPPGKCRCYYFCS</sequence>
<dbReference type="InterPro" id="IPR010851">
    <property type="entry name" value="DEFL"/>
</dbReference>
<keyword evidence="4" id="KW-0929">Antimicrobial</keyword>
<accession>A0ABM1R481</accession>
<protein>
    <submittedName>
        <fullName evidence="11">Defensin-like protein 146</fullName>
    </submittedName>
</protein>
<evidence type="ECO:0000256" key="4">
    <source>
        <dbReference type="ARBA" id="ARBA00022529"/>
    </source>
</evidence>
<evidence type="ECO:0000313" key="10">
    <source>
        <dbReference type="Proteomes" id="UP000694864"/>
    </source>
</evidence>
<keyword evidence="10" id="KW-1185">Reference proteome</keyword>
<evidence type="ECO:0000313" key="11">
    <source>
        <dbReference type="RefSeq" id="XP_019093819.1"/>
    </source>
</evidence>
<reference evidence="10" key="1">
    <citation type="journal article" date="2014" name="Nat. Commun.">
        <title>The emerging biofuel crop Camelina sativa retains a highly undifferentiated hexaploid genome structure.</title>
        <authorList>
            <person name="Kagale S."/>
            <person name="Koh C."/>
            <person name="Nixon J."/>
            <person name="Bollina V."/>
            <person name="Clarke W.E."/>
            <person name="Tuteja R."/>
            <person name="Spillane C."/>
            <person name="Robinson S.J."/>
            <person name="Links M.G."/>
            <person name="Clarke C."/>
            <person name="Higgins E.E."/>
            <person name="Huebert T."/>
            <person name="Sharpe A.G."/>
            <person name="Parkin I.A."/>
        </authorList>
    </citation>
    <scope>NUCLEOTIDE SEQUENCE [LARGE SCALE GENOMIC DNA]</scope>
    <source>
        <strain evidence="10">cv. DH55</strain>
    </source>
</reference>
<evidence type="ECO:0000256" key="3">
    <source>
        <dbReference type="ARBA" id="ARBA00022525"/>
    </source>
</evidence>
<comment type="similarity">
    <text evidence="2">Belongs to the DEFL family.</text>
</comment>
<proteinExistence type="inferred from homology"/>
<dbReference type="Proteomes" id="UP000694864">
    <property type="component" value="Chromosome 16"/>
</dbReference>
<comment type="subcellular location">
    <subcellularLocation>
        <location evidence="1">Secreted</location>
    </subcellularLocation>
</comment>
<gene>
    <name evidence="11" type="primary">LOC109129686</name>
</gene>
<keyword evidence="7" id="KW-0611">Plant defense</keyword>
<keyword evidence="3" id="KW-0964">Secreted</keyword>
<evidence type="ECO:0000256" key="2">
    <source>
        <dbReference type="ARBA" id="ARBA00006722"/>
    </source>
</evidence>
<evidence type="ECO:0000256" key="9">
    <source>
        <dbReference type="SAM" id="SignalP"/>
    </source>
</evidence>
<reference evidence="11" key="2">
    <citation type="submission" date="2025-08" db="UniProtKB">
        <authorList>
            <consortium name="RefSeq"/>
        </authorList>
    </citation>
    <scope>IDENTIFICATION</scope>
    <source>
        <tissue evidence="11">Leaf</tissue>
    </source>
</reference>
<feature type="signal peptide" evidence="9">
    <location>
        <begin position="1"/>
        <end position="24"/>
    </location>
</feature>
<keyword evidence="8" id="KW-1015">Disulfide bond</keyword>
<evidence type="ECO:0000256" key="1">
    <source>
        <dbReference type="ARBA" id="ARBA00004613"/>
    </source>
</evidence>
<feature type="chain" id="PRO_5046653095" evidence="9">
    <location>
        <begin position="25"/>
        <end position="78"/>
    </location>
</feature>
<keyword evidence="6 9" id="KW-0732">Signal</keyword>
<name>A0ABM1R481_CAMSA</name>
<evidence type="ECO:0000256" key="7">
    <source>
        <dbReference type="ARBA" id="ARBA00022821"/>
    </source>
</evidence>
<dbReference type="GeneID" id="109129686"/>
<keyword evidence="5" id="KW-0295">Fungicide</keyword>
<evidence type="ECO:0000256" key="5">
    <source>
        <dbReference type="ARBA" id="ARBA00022577"/>
    </source>
</evidence>
<dbReference type="PANTHER" id="PTHR34783:SF1">
    <property type="entry name" value="DEFENSIN-LIKE PROTEIN 144-RELATED"/>
    <property type="match status" value="1"/>
</dbReference>
<evidence type="ECO:0000256" key="6">
    <source>
        <dbReference type="ARBA" id="ARBA00022729"/>
    </source>
</evidence>
<dbReference type="RefSeq" id="XP_019093819.1">
    <property type="nucleotide sequence ID" value="XM_019238274.1"/>
</dbReference>
<evidence type="ECO:0000256" key="8">
    <source>
        <dbReference type="ARBA" id="ARBA00023157"/>
    </source>
</evidence>